<dbReference type="GO" id="GO:0003924">
    <property type="term" value="F:GTPase activity"/>
    <property type="evidence" value="ECO:0007669"/>
    <property type="project" value="InterPro"/>
</dbReference>
<gene>
    <name evidence="4" type="ORF">ONT05_08525</name>
</gene>
<sequence length="231" mass="26388">MGILLAMVNEAMLPIWIIAIMFGGLIALLIGLASSPNERTRRIVILGSSMSGKTTLWNQLKNRKIGYDYIPTPGQTVIDSFKVKYKDHEVRVLATKDIGGSDAWVKYYNELITEDGTFIYFLVDLTRLQDAKQEIRSRLQLISKCIKDKKLNYCGFKIIATHFDEYEKNMENQGYLVVRDAAINDVLKSLTDKKIKNCNLNIDINHIMVANLFDSLYIDEIKREITQEGTL</sequence>
<keyword evidence="3" id="KW-0472">Membrane</keyword>
<keyword evidence="2" id="KW-0342">GTP-binding</keyword>
<evidence type="ECO:0000313" key="4">
    <source>
        <dbReference type="EMBL" id="MCW4093601.1"/>
    </source>
</evidence>
<dbReference type="AlphaFoldDB" id="A0AAW5U045"/>
<evidence type="ECO:0000256" key="3">
    <source>
        <dbReference type="SAM" id="Phobius"/>
    </source>
</evidence>
<dbReference type="InterPro" id="IPR027417">
    <property type="entry name" value="P-loop_NTPase"/>
</dbReference>
<evidence type="ECO:0000256" key="2">
    <source>
        <dbReference type="ARBA" id="ARBA00023134"/>
    </source>
</evidence>
<protein>
    <submittedName>
        <fullName evidence="4">ADP-ribosylation factor-like protein</fullName>
    </submittedName>
</protein>
<dbReference type="GO" id="GO:0005525">
    <property type="term" value="F:GTP binding"/>
    <property type="evidence" value="ECO:0007669"/>
    <property type="project" value="UniProtKB-KW"/>
</dbReference>
<accession>A0AAW5U045</accession>
<keyword evidence="1" id="KW-0547">Nucleotide-binding</keyword>
<reference evidence="4" key="1">
    <citation type="submission" date="2022-11" db="EMBL/GenBank/DDBJ databases">
        <title>Genomic repertoires linked with pathogenic potency of arthritogenic Prevotella copri isolated from the gut of rheumatoid arthritis patients.</title>
        <authorList>
            <person name="Nii T."/>
            <person name="Maeda Y."/>
            <person name="Motooka D."/>
            <person name="Naito M."/>
            <person name="Matsumoto Y."/>
            <person name="Ogawa T."/>
            <person name="Oguro-Igashira E."/>
            <person name="Kishikawa T."/>
            <person name="Yamashita M."/>
            <person name="Koizumi S."/>
            <person name="Kurakawa T."/>
            <person name="Okumura R."/>
            <person name="Kayama H."/>
            <person name="Murakami M."/>
            <person name="Sakaguchi T."/>
            <person name="Das B."/>
            <person name="Nakamura S."/>
            <person name="Okada Y."/>
            <person name="Kumanogoh A."/>
            <person name="Takeda K."/>
        </authorList>
    </citation>
    <scope>NUCLEOTIDE SEQUENCE</scope>
    <source>
        <strain evidence="4">N016-13</strain>
    </source>
</reference>
<name>A0AAW5U045_9BACT</name>
<dbReference type="InterPro" id="IPR006689">
    <property type="entry name" value="Small_GTPase_ARF/SAR"/>
</dbReference>
<evidence type="ECO:0000313" key="5">
    <source>
        <dbReference type="Proteomes" id="UP001209074"/>
    </source>
</evidence>
<comment type="caution">
    <text evidence="4">The sequence shown here is derived from an EMBL/GenBank/DDBJ whole genome shotgun (WGS) entry which is preliminary data.</text>
</comment>
<proteinExistence type="predicted"/>
<dbReference type="SUPFAM" id="SSF52540">
    <property type="entry name" value="P-loop containing nucleoside triphosphate hydrolases"/>
    <property type="match status" value="1"/>
</dbReference>
<keyword evidence="3" id="KW-0812">Transmembrane</keyword>
<dbReference type="Proteomes" id="UP001209074">
    <property type="component" value="Unassembled WGS sequence"/>
</dbReference>
<dbReference type="Pfam" id="PF00025">
    <property type="entry name" value="Arf"/>
    <property type="match status" value="1"/>
</dbReference>
<dbReference type="EMBL" id="JAPDUS010000013">
    <property type="protein sequence ID" value="MCW4093601.1"/>
    <property type="molecule type" value="Genomic_DNA"/>
</dbReference>
<keyword evidence="3" id="KW-1133">Transmembrane helix</keyword>
<dbReference type="RefSeq" id="WP_264960213.1">
    <property type="nucleotide sequence ID" value="NZ_JAPDUQ010000004.1"/>
</dbReference>
<dbReference type="Gene3D" id="3.40.50.300">
    <property type="entry name" value="P-loop containing nucleotide triphosphate hydrolases"/>
    <property type="match status" value="1"/>
</dbReference>
<organism evidence="4 5">
    <name type="scientific">Segatella copri</name>
    <dbReference type="NCBI Taxonomy" id="165179"/>
    <lineage>
        <taxon>Bacteria</taxon>
        <taxon>Pseudomonadati</taxon>
        <taxon>Bacteroidota</taxon>
        <taxon>Bacteroidia</taxon>
        <taxon>Bacteroidales</taxon>
        <taxon>Prevotellaceae</taxon>
        <taxon>Segatella</taxon>
    </lineage>
</organism>
<evidence type="ECO:0000256" key="1">
    <source>
        <dbReference type="ARBA" id="ARBA00022741"/>
    </source>
</evidence>
<feature type="transmembrane region" description="Helical" evidence="3">
    <location>
        <begin position="12"/>
        <end position="33"/>
    </location>
</feature>